<dbReference type="PANTHER" id="PTHR47705">
    <property type="entry name" value="AGAP000321-PA"/>
    <property type="match status" value="1"/>
</dbReference>
<evidence type="ECO:0000313" key="1">
    <source>
        <dbReference type="EMBL" id="CAD7412228.1"/>
    </source>
</evidence>
<protein>
    <recommendedName>
        <fullName evidence="2">Nucleoside phosphorylase domain-containing protein</fullName>
    </recommendedName>
</protein>
<dbReference type="GO" id="GO:0003824">
    <property type="term" value="F:catalytic activity"/>
    <property type="evidence" value="ECO:0007669"/>
    <property type="project" value="InterPro"/>
</dbReference>
<dbReference type="InterPro" id="IPR035994">
    <property type="entry name" value="Nucleoside_phosphorylase_sf"/>
</dbReference>
<dbReference type="Gene3D" id="3.40.50.1580">
    <property type="entry name" value="Nucleoside phosphorylase domain"/>
    <property type="match status" value="1"/>
</dbReference>
<dbReference type="GO" id="GO:0009116">
    <property type="term" value="P:nucleoside metabolic process"/>
    <property type="evidence" value="ECO:0007669"/>
    <property type="project" value="InterPro"/>
</dbReference>
<evidence type="ECO:0008006" key="2">
    <source>
        <dbReference type="Google" id="ProtNLM"/>
    </source>
</evidence>
<sequence>MNRFFDTLVDGQISVEVSNVGESNVYTLGNIGAHRIVCTKLPTVGHTREAMTAAGNTTTRLLGTFQKVDHVFLVGVGGGVPHFTDYNKHVRLGDVVVSHPIEGHKYVYVYCENTKSTGAGTYEFETKAYSPANLGLQEIAVKLKVQSESEDCSIPWLKYLKEGLSSLGPESEQDFNQPPPESDKLYMSIGERDLIEVAHPAPLDGGYQEVIPLVSLADTMSYLSLIFLPLEVAHPAPLEGATKRQEGCPRLYLAPIASGRAVAREDQLRQQFSSQFGTLAFDSEFDAVVDSVIGNCRDSFVILRGIADYKDGTRRKEWQPYASLVAASVMKAIICGMDAPTDA</sequence>
<dbReference type="EMBL" id="OD005878">
    <property type="protein sequence ID" value="CAD7412228.1"/>
    <property type="molecule type" value="Genomic_DNA"/>
</dbReference>
<name>A0A7R9DCL6_TIMPO</name>
<dbReference type="SUPFAM" id="SSF53167">
    <property type="entry name" value="Purine and uridine phosphorylases"/>
    <property type="match status" value="1"/>
</dbReference>
<reference evidence="1" key="1">
    <citation type="submission" date="2020-11" db="EMBL/GenBank/DDBJ databases">
        <authorList>
            <person name="Tran Van P."/>
        </authorList>
    </citation>
    <scope>NUCLEOTIDE SEQUENCE</scope>
</reference>
<proteinExistence type="predicted"/>
<dbReference type="PANTHER" id="PTHR47705:SF1">
    <property type="entry name" value="PNP_UDP_1 DOMAIN-CONTAINING PROTEIN"/>
    <property type="match status" value="1"/>
</dbReference>
<dbReference type="AlphaFoldDB" id="A0A7R9DCL6"/>
<accession>A0A7R9DCL6</accession>
<organism evidence="1">
    <name type="scientific">Timema poppense</name>
    <name type="common">Walking stick</name>
    <dbReference type="NCBI Taxonomy" id="170557"/>
    <lineage>
        <taxon>Eukaryota</taxon>
        <taxon>Metazoa</taxon>
        <taxon>Ecdysozoa</taxon>
        <taxon>Arthropoda</taxon>
        <taxon>Hexapoda</taxon>
        <taxon>Insecta</taxon>
        <taxon>Pterygota</taxon>
        <taxon>Neoptera</taxon>
        <taxon>Polyneoptera</taxon>
        <taxon>Phasmatodea</taxon>
        <taxon>Timematodea</taxon>
        <taxon>Timematoidea</taxon>
        <taxon>Timematidae</taxon>
        <taxon>Timema</taxon>
    </lineage>
</organism>
<gene>
    <name evidence="1" type="ORF">TPSB3V08_LOCUS8297</name>
</gene>